<accession>A0A2K8L4G4</accession>
<dbReference type="NCBIfam" id="NF041497">
    <property type="entry name" value="MobV"/>
    <property type="match status" value="1"/>
</dbReference>
<dbReference type="InterPro" id="IPR001668">
    <property type="entry name" value="Mob_Pre"/>
</dbReference>
<keyword evidence="4" id="KW-1185">Reference proteome</keyword>
<dbReference type="Gene3D" id="3.30.70.1790">
    <property type="entry name" value="RepB DNA-primase, N-terminal domain"/>
    <property type="match status" value="1"/>
</dbReference>
<dbReference type="InterPro" id="IPR039459">
    <property type="entry name" value="RepB-like_DNA_primase_dom"/>
</dbReference>
<evidence type="ECO:0000313" key="3">
    <source>
        <dbReference type="EMBL" id="ATX79126.1"/>
    </source>
</evidence>
<reference evidence="3 4" key="1">
    <citation type="submission" date="2016-12" db="EMBL/GenBank/DDBJ databases">
        <title>Isolation and genomic insights into novel planktonic Zetaproteobacteria from stratified waters of the Chesapeake Bay.</title>
        <authorList>
            <person name="McAllister S.M."/>
            <person name="Kato S."/>
            <person name="Chan C.S."/>
            <person name="Chiu B.K."/>
            <person name="Field E.K."/>
        </authorList>
    </citation>
    <scope>NUCLEOTIDE SEQUENCE [LARGE SCALE GENOMIC DNA]</scope>
    <source>
        <strain evidence="3 4">CP-5</strain>
    </source>
</reference>
<evidence type="ECO:0000256" key="1">
    <source>
        <dbReference type="SAM" id="Coils"/>
    </source>
</evidence>
<feature type="domain" description="RepB-like DNA primase" evidence="2">
    <location>
        <begin position="465"/>
        <end position="596"/>
    </location>
</feature>
<name>A0A2K8L4G4_MARES</name>
<proteinExistence type="predicted"/>
<dbReference type="Pfam" id="PF01076">
    <property type="entry name" value="Mob_Pre"/>
    <property type="match status" value="1"/>
</dbReference>
<evidence type="ECO:0000313" key="4">
    <source>
        <dbReference type="Proteomes" id="UP000231701"/>
    </source>
</evidence>
<sequence length="611" mass="69573">MAYQCSMRIQPLKMKDLKKVQTHNKREFIEKHVDADRSHLNRSFAGTGDLESDMQSVIDRYGMNDKRSTNVACEMILTAHHEWFEQGTQKEQEKRLREWVERNVRWLRKKYGDALVSCDLHLDEKAPHLHVVIAAKATYTKRFRHGEKKVTRIAYNKVFGDTAAVISKARKENNSELTKTGRLQSEYAEAMNPLGLERGTYNAFAVHQKTSEWRAIADVDPAAGRPKPFRPNPKPDVGILGKKEIEQWADREVAKAHQYVKSTLAYAVQKEAEGKKGKVYEKNSKAATRVISELRDNIRVLESEVKLLKDLLSKEQIGTLRKIPVERVAQSCNYTGVINPKKHRNAIDFLMDTENMQYNDAIVYLNDIFSSEEAQDTIRQFYADAGDSAAKTDLEGAVREQAKNGIRLSHHEHAISQEIERQLIALDADEYHVTLTKEGSAGKSGDCIDEGECSYSNDELLDPKVVRMLNVKNHKNGYNVFVTAHSRMHDYVIIDNMTAETKRAMERDGYTFAVVSEAYSNSLQGVLKITDEGLSAQKSQAFSRMLNEEHVDLNVGTLLHLAGFQNMSQKPHGQNGKHIFVTLKEYTGRICNYAKQKLKEVFSQYLKMDQA</sequence>
<dbReference type="Pfam" id="PF16793">
    <property type="entry name" value="RepB_primase"/>
    <property type="match status" value="1"/>
</dbReference>
<dbReference type="KEGG" id="maes:Ga0123461_0700"/>
<dbReference type="CDD" id="cd17242">
    <property type="entry name" value="MobM_relaxase"/>
    <property type="match status" value="1"/>
</dbReference>
<evidence type="ECO:0000259" key="2">
    <source>
        <dbReference type="Pfam" id="PF16793"/>
    </source>
</evidence>
<dbReference type="EMBL" id="CP018799">
    <property type="protein sequence ID" value="ATX79126.1"/>
    <property type="molecule type" value="Genomic_DNA"/>
</dbReference>
<dbReference type="AlphaFoldDB" id="A0A2K8L4G4"/>
<dbReference type="GO" id="GO:0006310">
    <property type="term" value="P:DNA recombination"/>
    <property type="evidence" value="ECO:0007669"/>
    <property type="project" value="InterPro"/>
</dbReference>
<protein>
    <submittedName>
        <fullName evidence="3">RepB DNA-primase</fullName>
    </submittedName>
</protein>
<dbReference type="Proteomes" id="UP000231701">
    <property type="component" value="Chromosome"/>
</dbReference>
<keyword evidence="1" id="KW-0175">Coiled coil</keyword>
<feature type="coiled-coil region" evidence="1">
    <location>
        <begin position="284"/>
        <end position="311"/>
    </location>
</feature>
<dbReference type="Gene3D" id="3.30.930.30">
    <property type="match status" value="1"/>
</dbReference>
<dbReference type="GO" id="GO:0003677">
    <property type="term" value="F:DNA binding"/>
    <property type="evidence" value="ECO:0007669"/>
    <property type="project" value="InterPro"/>
</dbReference>
<gene>
    <name evidence="3" type="ORF">Ga0123461_0700</name>
</gene>
<organism evidence="3 4">
    <name type="scientific">Mariprofundus aestuarium</name>
    <dbReference type="NCBI Taxonomy" id="1921086"/>
    <lineage>
        <taxon>Bacteria</taxon>
        <taxon>Pseudomonadati</taxon>
        <taxon>Pseudomonadota</taxon>
        <taxon>Candidatius Mariprofundia</taxon>
        <taxon>Mariprofundales</taxon>
        <taxon>Mariprofundaceae</taxon>
        <taxon>Mariprofundus</taxon>
    </lineage>
</organism>